<reference evidence="2" key="2">
    <citation type="submission" date="2015-06" db="UniProtKB">
        <authorList>
            <consortium name="EnsemblMetazoa"/>
        </authorList>
    </citation>
    <scope>IDENTIFICATION</scope>
</reference>
<organism evidence="2 3">
    <name type="scientific">Megaselia scalaris</name>
    <name type="common">Humpbacked fly</name>
    <name type="synonym">Phora scalaris</name>
    <dbReference type="NCBI Taxonomy" id="36166"/>
    <lineage>
        <taxon>Eukaryota</taxon>
        <taxon>Metazoa</taxon>
        <taxon>Ecdysozoa</taxon>
        <taxon>Arthropoda</taxon>
        <taxon>Hexapoda</taxon>
        <taxon>Insecta</taxon>
        <taxon>Pterygota</taxon>
        <taxon>Neoptera</taxon>
        <taxon>Endopterygota</taxon>
        <taxon>Diptera</taxon>
        <taxon>Brachycera</taxon>
        <taxon>Muscomorpha</taxon>
        <taxon>Platypezoidea</taxon>
        <taxon>Phoridae</taxon>
        <taxon>Megaseliini</taxon>
        <taxon>Megaselia</taxon>
    </lineage>
</organism>
<evidence type="ECO:0000313" key="2">
    <source>
        <dbReference type="EnsemblMetazoa" id="MESCA000087-PA"/>
    </source>
</evidence>
<evidence type="ECO:0000313" key="3">
    <source>
        <dbReference type="Proteomes" id="UP000015102"/>
    </source>
</evidence>
<dbReference type="GO" id="GO:0006893">
    <property type="term" value="P:Golgi to plasma membrane transport"/>
    <property type="evidence" value="ECO:0007669"/>
    <property type="project" value="TreeGrafter"/>
</dbReference>
<sequence length="204" mass="23829">ERREDEEQNLKQQEIFDILVAAGYFRARIKGLSAFDKIVGGMTWCIECCEYGVDVDLLFHENLTIGQKISLTEKIVTVLPQMKCPYLLEPHQIQGLDFISIHPVIQWLVKKSVENRAERAENLKKYAETQFNAHFQFCSDKELSEKAIKDQEEINEKRKSEFPKRVYRRKDYGNEDEFTKVRITLLEYGNEGKIVGKDSVMSLM</sequence>
<accession>T1GA42</accession>
<name>T1GA42_MEGSC</name>
<dbReference type="EMBL" id="CAQQ02098018">
    <property type="status" value="NOT_ANNOTATED_CDS"/>
    <property type="molecule type" value="Genomic_DNA"/>
</dbReference>
<keyword evidence="3" id="KW-1185">Reference proteome</keyword>
<dbReference type="STRING" id="36166.T1GA42"/>
<proteinExistence type="predicted"/>
<evidence type="ECO:0000259" key="1">
    <source>
        <dbReference type="Pfam" id="PF21673"/>
    </source>
</evidence>
<dbReference type="AlphaFoldDB" id="T1GA42"/>
<dbReference type="OMA" id="CIECCEY"/>
<dbReference type="InterPro" id="IPR048747">
    <property type="entry name" value="CCDC93_N"/>
</dbReference>
<dbReference type="Proteomes" id="UP000015102">
    <property type="component" value="Unassembled WGS sequence"/>
</dbReference>
<protein>
    <recommendedName>
        <fullName evidence="1">CCDC93 N-terminal domain-containing protein</fullName>
    </recommendedName>
</protein>
<feature type="domain" description="CCDC93 N-terminal" evidence="1">
    <location>
        <begin position="7"/>
        <end position="111"/>
    </location>
</feature>
<dbReference type="PANTHER" id="PTHR16441">
    <property type="entry name" value="FIDIPIDINE"/>
    <property type="match status" value="1"/>
</dbReference>
<dbReference type="EMBL" id="CAQQ02098017">
    <property type="status" value="NOT_ANNOTATED_CDS"/>
    <property type="molecule type" value="Genomic_DNA"/>
</dbReference>
<dbReference type="EMBL" id="CAQQ02098019">
    <property type="status" value="NOT_ANNOTATED_CDS"/>
    <property type="molecule type" value="Genomic_DNA"/>
</dbReference>
<dbReference type="PANTHER" id="PTHR16441:SF0">
    <property type="entry name" value="COILED-COIL DOMAIN-CONTAINING PROTEIN 93"/>
    <property type="match status" value="1"/>
</dbReference>
<dbReference type="HOGENOM" id="CLU_1346177_0_0_1"/>
<reference evidence="3" key="1">
    <citation type="submission" date="2013-02" db="EMBL/GenBank/DDBJ databases">
        <authorList>
            <person name="Hughes D."/>
        </authorList>
    </citation>
    <scope>NUCLEOTIDE SEQUENCE</scope>
    <source>
        <strain>Durham</strain>
        <strain evidence="3">NC isolate 2 -- Noor lab</strain>
    </source>
</reference>
<dbReference type="InterPro" id="IPR039116">
    <property type="entry name" value="CCDC93"/>
</dbReference>
<dbReference type="EnsemblMetazoa" id="MESCA000087-RA">
    <property type="protein sequence ID" value="MESCA000087-PA"/>
    <property type="gene ID" value="MESCA000087"/>
</dbReference>
<dbReference type="Pfam" id="PF21673">
    <property type="entry name" value="CCDC93_N"/>
    <property type="match status" value="1"/>
</dbReference>